<accession>A0A4Y7PY83</accession>
<feature type="region of interest" description="Disordered" evidence="1">
    <location>
        <begin position="620"/>
        <end position="645"/>
    </location>
</feature>
<evidence type="ECO:0000313" key="3">
    <source>
        <dbReference type="Proteomes" id="UP000294933"/>
    </source>
</evidence>
<dbReference type="OrthoDB" id="2755811at2759"/>
<sequence length="645" mass="71563">MAKQPQRSRPVSTPFSTVQNILSSAQDGNPQAKKRRGRPPKQPVAESNSDEKTSALSPAPLAEELAPDDPPKRHGYSTRATNKRHPAEAVGLRKRTQGEVSVRANDKKTAKNAITAEKLKQTEAQKQHEADGAKRLAALEDQRMLDDQRMADDDYVVFDYKPTQREGSGYWDEPWVRFVDGEMVKIDKEEFKKKHKMDEYAESDSHTELSQPDDFVPKLAPKLSAAEKKAVRKNEILSSIQSAREVPQTTALSSKKRKLNDESLLTNSKKPKKAEDAFKPNWRENLQSANSYGPSLASTSIPSGSAQRRLQTAHKRNGAENIGGLGDDDVAIKRESVINSSKVQLKQMVEIIEVDDNSGDGKKPARRQPKTSVAPERSLAFDVLPDWVKPHFDTKLVPTVLHVYGAEDNPWDLDHGEEYFATVVQTALDTICPRQHHQIEDRSDRIYAIVRQRVYEWRTAFQKAANKVVGATIVEQFGKKHDTKKVKDAVKAFAINAISDGGAAFWGRPSRNPKDARDALQSLYVLKTFASHLQAISGSVSDNSMSAHPCGALALSVAAVQRAFMFFQTGQFKAAGDFSELNAGSLTREYREGSVEGLMLKPHRFKAFIKMAEQVVETPKQNRVSAGRAHLVIDPSSPAPSDDEA</sequence>
<dbReference type="Proteomes" id="UP000294933">
    <property type="component" value="Unassembled WGS sequence"/>
</dbReference>
<organism evidence="2 3">
    <name type="scientific">Rickenella mellea</name>
    <dbReference type="NCBI Taxonomy" id="50990"/>
    <lineage>
        <taxon>Eukaryota</taxon>
        <taxon>Fungi</taxon>
        <taxon>Dikarya</taxon>
        <taxon>Basidiomycota</taxon>
        <taxon>Agaricomycotina</taxon>
        <taxon>Agaricomycetes</taxon>
        <taxon>Hymenochaetales</taxon>
        <taxon>Rickenellaceae</taxon>
        <taxon>Rickenella</taxon>
    </lineage>
</organism>
<dbReference type="AlphaFoldDB" id="A0A4Y7PY83"/>
<feature type="compositionally biased region" description="Basic and acidic residues" evidence="1">
    <location>
        <begin position="117"/>
        <end position="132"/>
    </location>
</feature>
<evidence type="ECO:0000256" key="1">
    <source>
        <dbReference type="SAM" id="MobiDB-lite"/>
    </source>
</evidence>
<feature type="compositionally biased region" description="Basic residues" evidence="1">
    <location>
        <begin position="73"/>
        <end position="84"/>
    </location>
</feature>
<feature type="region of interest" description="Disordered" evidence="1">
    <location>
        <begin position="355"/>
        <end position="374"/>
    </location>
</feature>
<gene>
    <name evidence="2" type="ORF">BD410DRAFT_841927</name>
</gene>
<reference evidence="2 3" key="1">
    <citation type="submission" date="2018-06" db="EMBL/GenBank/DDBJ databases">
        <title>A transcriptomic atlas of mushroom development highlights an independent origin of complex multicellularity.</title>
        <authorList>
            <consortium name="DOE Joint Genome Institute"/>
            <person name="Krizsan K."/>
            <person name="Almasi E."/>
            <person name="Merenyi Z."/>
            <person name="Sahu N."/>
            <person name="Viragh M."/>
            <person name="Koszo T."/>
            <person name="Mondo S."/>
            <person name="Kiss B."/>
            <person name="Balint B."/>
            <person name="Kues U."/>
            <person name="Barry K."/>
            <person name="Hegedus J.C."/>
            <person name="Henrissat B."/>
            <person name="Johnson J."/>
            <person name="Lipzen A."/>
            <person name="Ohm R."/>
            <person name="Nagy I."/>
            <person name="Pangilinan J."/>
            <person name="Yan J."/>
            <person name="Xiong Y."/>
            <person name="Grigoriev I.V."/>
            <person name="Hibbett D.S."/>
            <person name="Nagy L.G."/>
        </authorList>
    </citation>
    <scope>NUCLEOTIDE SEQUENCE [LARGE SCALE GENOMIC DNA]</scope>
    <source>
        <strain evidence="2 3">SZMC22713</strain>
    </source>
</reference>
<evidence type="ECO:0000313" key="2">
    <source>
        <dbReference type="EMBL" id="TDL19559.1"/>
    </source>
</evidence>
<feature type="compositionally biased region" description="Polar residues" evidence="1">
    <location>
        <begin position="1"/>
        <end position="29"/>
    </location>
</feature>
<name>A0A4Y7PY83_9AGAM</name>
<feature type="compositionally biased region" description="Basic and acidic residues" evidence="1">
    <location>
        <begin position="192"/>
        <end position="207"/>
    </location>
</feature>
<dbReference type="VEuPathDB" id="FungiDB:BD410DRAFT_841927"/>
<keyword evidence="3" id="KW-1185">Reference proteome</keyword>
<protein>
    <submittedName>
        <fullName evidence="2">Uncharacterized protein</fullName>
    </submittedName>
</protein>
<feature type="compositionally biased region" description="Polar residues" evidence="1">
    <location>
        <begin position="243"/>
        <end position="253"/>
    </location>
</feature>
<dbReference type="EMBL" id="ML170195">
    <property type="protein sequence ID" value="TDL19559.1"/>
    <property type="molecule type" value="Genomic_DNA"/>
</dbReference>
<feature type="compositionally biased region" description="Low complexity" evidence="1">
    <location>
        <begin position="54"/>
        <end position="64"/>
    </location>
</feature>
<proteinExistence type="predicted"/>
<feature type="compositionally biased region" description="Polar residues" evidence="1">
    <location>
        <begin position="284"/>
        <end position="308"/>
    </location>
</feature>
<dbReference type="STRING" id="50990.A0A4Y7PY83"/>
<feature type="region of interest" description="Disordered" evidence="1">
    <location>
        <begin position="1"/>
        <end position="132"/>
    </location>
</feature>
<feature type="compositionally biased region" description="Basic and acidic residues" evidence="1">
    <location>
        <begin position="273"/>
        <end position="282"/>
    </location>
</feature>
<feature type="region of interest" description="Disordered" evidence="1">
    <location>
        <begin position="192"/>
        <end position="216"/>
    </location>
</feature>
<feature type="region of interest" description="Disordered" evidence="1">
    <location>
        <begin position="243"/>
        <end position="308"/>
    </location>
</feature>